<dbReference type="EMBL" id="CP029553">
    <property type="protein sequence ID" value="AWN45375.1"/>
    <property type="molecule type" value="Genomic_DNA"/>
</dbReference>
<dbReference type="AlphaFoldDB" id="A0A2U8WGL0"/>
<feature type="region of interest" description="Disordered" evidence="1">
    <location>
        <begin position="1"/>
        <end position="20"/>
    </location>
</feature>
<evidence type="ECO:0000313" key="3">
    <source>
        <dbReference type="Proteomes" id="UP000245444"/>
    </source>
</evidence>
<dbReference type="OrthoDB" id="583435at2"/>
<name>A0A2U8WGL0_9HYPH</name>
<accession>A0A2U8WGL0</accession>
<reference evidence="2 3" key="1">
    <citation type="submission" date="2018-05" db="EMBL/GenBank/DDBJ databases">
        <title>Complete Genome Sequence of Methylobacterium sp. 17Sr1-28.</title>
        <authorList>
            <person name="Srinivasan S."/>
        </authorList>
    </citation>
    <scope>NUCLEOTIDE SEQUENCE [LARGE SCALE GENOMIC DNA]</scope>
    <source>
        <strain evidence="2 3">17Sr1-28</strain>
    </source>
</reference>
<gene>
    <name evidence="2" type="ORF">DK419_02785</name>
</gene>
<proteinExistence type="predicted"/>
<sequence length="73" mass="7879">MTVRATRRPPSLQQAARSLGVRQSDMDRAFGVVPIDPDRGLFAVKVRSASVAVQGEAGGNRFSNPRIAPFGRK</sequence>
<organism evidence="2 3">
    <name type="scientific">Methylobacterium terrae</name>
    <dbReference type="NCBI Taxonomy" id="2202827"/>
    <lineage>
        <taxon>Bacteria</taxon>
        <taxon>Pseudomonadati</taxon>
        <taxon>Pseudomonadota</taxon>
        <taxon>Alphaproteobacteria</taxon>
        <taxon>Hyphomicrobiales</taxon>
        <taxon>Methylobacteriaceae</taxon>
        <taxon>Methylobacterium</taxon>
    </lineage>
</organism>
<dbReference type="Proteomes" id="UP000245444">
    <property type="component" value="Chromosome"/>
</dbReference>
<evidence type="ECO:0000313" key="2">
    <source>
        <dbReference type="EMBL" id="AWN45375.1"/>
    </source>
</evidence>
<protein>
    <submittedName>
        <fullName evidence="2">Uncharacterized protein</fullName>
    </submittedName>
</protein>
<keyword evidence="3" id="KW-1185">Reference proteome</keyword>
<dbReference type="KEGG" id="mtea:DK419_02785"/>
<evidence type="ECO:0000256" key="1">
    <source>
        <dbReference type="SAM" id="MobiDB-lite"/>
    </source>
</evidence>